<dbReference type="Proteomes" id="UP000059542">
    <property type="component" value="Chromosome"/>
</dbReference>
<sequence length="581" mass="61946">MGYCRGGDYLANGKDVVFISNRSGSPQIWKVAAGGGKPVQLTTFPDPVTDLAPSPTRDLIAFELAPGGGLNAQLYVMKGDGSGVKQLTKGGKTNNFLGPWSEDGARLGFGSNEQNPTGVDFFIYEVSQGTAALAVKNNGIGSIADFSRDQQQVLVTRLASRGNNNLSLYNLATKEEKLLTPHEGPGTFFGQIAPSGDVYLGYNKDRDLLAFGRISNGGPQLLAERKDAELADFTINHAGTMAVLVWNEKGRSKLSLFDLKTNKETRQLALPVELVAGVAFSPDDQTVVFTGSGSREPANIWAYAVGRNQFKKITDSPHAGVDLAALVAPALVAFPSFDGVPLSGWLYKPTGGKGPFPTVISYHGGPEGQSVPSLNPTAQALVKQGVAFFLPNVRGSSGFGKAFLNLDNGALRVNGVKDIKAVSDYLIQAGIAKPGALGIMGGSYGGYMVMAGVTQYPDMFAAGANLFGVVNFETFFQHTEPWMAAISTVEYGDPATQAAMLRELSPIHKADLIKTPLLVEHGANDTNVPVVEAEQVVAALKKNNIPVKYTLFPDEGHGWQKTNNRITSTVEIVDWFTTRLK</sequence>
<dbReference type="InterPro" id="IPR001375">
    <property type="entry name" value="Peptidase_S9_cat"/>
</dbReference>
<keyword evidence="2" id="KW-0645">Protease</keyword>
<dbReference type="InterPro" id="IPR002470">
    <property type="entry name" value="Peptidase_S9A"/>
</dbReference>
<dbReference type="PRINTS" id="PR00862">
    <property type="entry name" value="PROLIGOPTASE"/>
</dbReference>
<dbReference type="KEGG" id="hyg:AUC43_08650"/>
<evidence type="ECO:0000256" key="1">
    <source>
        <dbReference type="ARBA" id="ARBA00022801"/>
    </source>
</evidence>
<dbReference type="Gene3D" id="3.40.50.1820">
    <property type="entry name" value="alpha/beta hydrolase"/>
    <property type="match status" value="1"/>
</dbReference>
<feature type="domain" description="Peptidase S9 prolyl oligopeptidase catalytic" evidence="3">
    <location>
        <begin position="374"/>
        <end position="580"/>
    </location>
</feature>
<evidence type="ECO:0000256" key="2">
    <source>
        <dbReference type="ARBA" id="ARBA00022825"/>
    </source>
</evidence>
<accession>A0A0U3SX79</accession>
<reference evidence="4 5" key="1">
    <citation type="submission" date="2015-12" db="EMBL/GenBank/DDBJ databases">
        <authorList>
            <person name="Shamseldin A."/>
            <person name="Moawad H."/>
            <person name="Abd El-Rahim W.M."/>
            <person name="Sadowsky M.J."/>
        </authorList>
    </citation>
    <scope>NUCLEOTIDE SEQUENCE [LARGE SCALE GENOMIC DNA]</scope>
    <source>
        <strain evidence="4 5">DG5B</strain>
    </source>
</reference>
<dbReference type="Gene3D" id="2.120.10.30">
    <property type="entry name" value="TolB, C-terminal domain"/>
    <property type="match status" value="1"/>
</dbReference>
<evidence type="ECO:0000313" key="4">
    <source>
        <dbReference type="EMBL" id="ALW85155.1"/>
    </source>
</evidence>
<dbReference type="InterPro" id="IPR011042">
    <property type="entry name" value="6-blade_b-propeller_TolB-like"/>
</dbReference>
<dbReference type="PANTHER" id="PTHR42776:SF27">
    <property type="entry name" value="DIPEPTIDYL PEPTIDASE FAMILY MEMBER 6"/>
    <property type="match status" value="1"/>
</dbReference>
<keyword evidence="2" id="KW-0720">Serine protease</keyword>
<gene>
    <name evidence="4" type="ORF">AUC43_08650</name>
</gene>
<name>A0A0U3SX79_9BACT</name>
<evidence type="ECO:0000259" key="3">
    <source>
        <dbReference type="Pfam" id="PF00326"/>
    </source>
</evidence>
<evidence type="ECO:0000313" key="5">
    <source>
        <dbReference type="Proteomes" id="UP000059542"/>
    </source>
</evidence>
<dbReference type="GO" id="GO:0004252">
    <property type="term" value="F:serine-type endopeptidase activity"/>
    <property type="evidence" value="ECO:0007669"/>
    <property type="project" value="InterPro"/>
</dbReference>
<protein>
    <recommendedName>
        <fullName evidence="3">Peptidase S9 prolyl oligopeptidase catalytic domain-containing protein</fullName>
    </recommendedName>
</protein>
<dbReference type="InterPro" id="IPR029058">
    <property type="entry name" value="AB_hydrolase_fold"/>
</dbReference>
<dbReference type="AlphaFoldDB" id="A0A0U3SX79"/>
<dbReference type="GO" id="GO:0006508">
    <property type="term" value="P:proteolysis"/>
    <property type="evidence" value="ECO:0007669"/>
    <property type="project" value="InterPro"/>
</dbReference>
<dbReference type="SUPFAM" id="SSF53474">
    <property type="entry name" value="alpha/beta-Hydrolases"/>
    <property type="match status" value="1"/>
</dbReference>
<organism evidence="4 5">
    <name type="scientific">Hymenobacter sedentarius</name>
    <dbReference type="NCBI Taxonomy" id="1411621"/>
    <lineage>
        <taxon>Bacteria</taxon>
        <taxon>Pseudomonadati</taxon>
        <taxon>Bacteroidota</taxon>
        <taxon>Cytophagia</taxon>
        <taxon>Cytophagales</taxon>
        <taxon>Hymenobacteraceae</taxon>
        <taxon>Hymenobacter</taxon>
    </lineage>
</organism>
<keyword evidence="5" id="KW-1185">Reference proteome</keyword>
<dbReference type="SUPFAM" id="SSF50993">
    <property type="entry name" value="Peptidase/esterase 'gauge' domain"/>
    <property type="match status" value="1"/>
</dbReference>
<dbReference type="EMBL" id="CP013909">
    <property type="protein sequence ID" value="ALW85155.1"/>
    <property type="molecule type" value="Genomic_DNA"/>
</dbReference>
<dbReference type="InterPro" id="IPR011659">
    <property type="entry name" value="WD40"/>
</dbReference>
<dbReference type="PANTHER" id="PTHR42776">
    <property type="entry name" value="SERINE PEPTIDASE S9 FAMILY MEMBER"/>
    <property type="match status" value="1"/>
</dbReference>
<keyword evidence="1" id="KW-0378">Hydrolase</keyword>
<dbReference type="Pfam" id="PF07676">
    <property type="entry name" value="PD40"/>
    <property type="match status" value="1"/>
</dbReference>
<proteinExistence type="predicted"/>
<dbReference type="Pfam" id="PF00326">
    <property type="entry name" value="Peptidase_S9"/>
    <property type="match status" value="1"/>
</dbReference>